<organism evidence="1 2">
    <name type="scientific">Paracoccus suum</name>
    <dbReference type="NCBI Taxonomy" id="2259340"/>
    <lineage>
        <taxon>Bacteria</taxon>
        <taxon>Pseudomonadati</taxon>
        <taxon>Pseudomonadota</taxon>
        <taxon>Alphaproteobacteria</taxon>
        <taxon>Rhodobacterales</taxon>
        <taxon>Paracoccaceae</taxon>
        <taxon>Paracoccus</taxon>
    </lineage>
</organism>
<gene>
    <name evidence="1" type="ORF">DRW48_07705</name>
</gene>
<dbReference type="EMBL" id="CP030918">
    <property type="protein sequence ID" value="AXC49591.1"/>
    <property type="molecule type" value="Genomic_DNA"/>
</dbReference>
<sequence>MSEAAPIDPDPARQDTSPLPLLLVAGSVPEDLAASLPGFELLPVALDTAPDDPNLRAAMAPARLLLAPRASLTQARDLADAAGLPDLAVAALEDAITAVPAALAARLAAAERDAGIARRSAALLRRETEEVSRRLNTLEAFIWGLGGPRQMQALHWPPADRIAHAPAADAVLTQRLPIDSPGIAAVDLWLPDAGESEARELSVAILDSEGTVHALRLDDGALRRDDGWLRFLAPAPLAGDRQDCSLQLSGADPKLSLGLGPAVPDPDFALHGSDTQDGEDSDRTLALRVWRATGGAGLTITEGGAGRPGNAFAQRIRPADMPRPSLLATPRGAKDYVATAFWAGEDAILVHPSAGGPVCALLQRVPLAGLTRLSAVVHAARRDGPPVAFALGVSQSGNITEDNWADHLGPWVTLPPGGWGEVHAPLKAAAMSGERCDVALATAVAGGASNDNAWALFRAFRAVGRFEP</sequence>
<evidence type="ECO:0000313" key="1">
    <source>
        <dbReference type="EMBL" id="AXC49591.1"/>
    </source>
</evidence>
<name>A0A344PJN6_9RHOB</name>
<dbReference type="InterPro" id="IPR046184">
    <property type="entry name" value="DUF6212"/>
</dbReference>
<dbReference type="RefSeq" id="WP_114075906.1">
    <property type="nucleotide sequence ID" value="NZ_CP030918.1"/>
</dbReference>
<dbReference type="AlphaFoldDB" id="A0A344PJN6"/>
<dbReference type="Pfam" id="PF19717">
    <property type="entry name" value="DUF6212"/>
    <property type="match status" value="1"/>
</dbReference>
<dbReference type="Proteomes" id="UP000252023">
    <property type="component" value="Chromosome"/>
</dbReference>
<proteinExistence type="predicted"/>
<dbReference type="KEGG" id="pars:DRW48_07705"/>
<reference evidence="2" key="1">
    <citation type="submission" date="2018-07" db="EMBL/GenBank/DDBJ databases">
        <title>Genome sequencing of Paracoccus sp. SC2-6.</title>
        <authorList>
            <person name="Heo J."/>
            <person name="Kim S.-J."/>
            <person name="Kwon S.-W."/>
        </authorList>
    </citation>
    <scope>NUCLEOTIDE SEQUENCE [LARGE SCALE GENOMIC DNA]</scope>
    <source>
        <strain evidence="2">SC2-6</strain>
    </source>
</reference>
<evidence type="ECO:0000313" key="2">
    <source>
        <dbReference type="Proteomes" id="UP000252023"/>
    </source>
</evidence>
<keyword evidence="2" id="KW-1185">Reference proteome</keyword>
<accession>A0A344PJN6</accession>
<dbReference type="OrthoDB" id="7757113at2"/>
<protein>
    <submittedName>
        <fullName evidence="1">Uncharacterized protein</fullName>
    </submittedName>
</protein>